<proteinExistence type="predicted"/>
<dbReference type="EMBL" id="BMJS01000041">
    <property type="protein sequence ID" value="GGG06275.1"/>
    <property type="molecule type" value="Genomic_DNA"/>
</dbReference>
<reference evidence="1" key="1">
    <citation type="journal article" date="2014" name="Int. J. Syst. Evol. Microbiol.">
        <title>Complete genome sequence of Corynebacterium casei LMG S-19264T (=DSM 44701T), isolated from a smear-ripened cheese.</title>
        <authorList>
            <consortium name="US DOE Joint Genome Institute (JGI-PGF)"/>
            <person name="Walter F."/>
            <person name="Albersmeier A."/>
            <person name="Kalinowski J."/>
            <person name="Ruckert C."/>
        </authorList>
    </citation>
    <scope>NUCLEOTIDE SEQUENCE</scope>
    <source>
        <strain evidence="1">CGMCC 1.15758</strain>
    </source>
</reference>
<gene>
    <name evidence="1" type="ORF">GCM10010995_24740</name>
</gene>
<protein>
    <submittedName>
        <fullName evidence="1">Uncharacterized protein</fullName>
    </submittedName>
</protein>
<organism evidence="1 2">
    <name type="scientific">Cysteiniphilum litorale</name>
    <dbReference type="NCBI Taxonomy" id="2056700"/>
    <lineage>
        <taxon>Bacteria</taxon>
        <taxon>Pseudomonadati</taxon>
        <taxon>Pseudomonadota</taxon>
        <taxon>Gammaproteobacteria</taxon>
        <taxon>Thiotrichales</taxon>
        <taxon>Fastidiosibacteraceae</taxon>
        <taxon>Cysteiniphilum</taxon>
    </lineage>
</organism>
<name>A0A8J2Z6R9_9GAMM</name>
<reference evidence="1" key="2">
    <citation type="submission" date="2020-09" db="EMBL/GenBank/DDBJ databases">
        <authorList>
            <person name="Sun Q."/>
            <person name="Zhou Y."/>
        </authorList>
    </citation>
    <scope>NUCLEOTIDE SEQUENCE</scope>
    <source>
        <strain evidence="1">CGMCC 1.15758</strain>
    </source>
</reference>
<dbReference type="Proteomes" id="UP000636949">
    <property type="component" value="Unassembled WGS sequence"/>
</dbReference>
<dbReference type="AlphaFoldDB" id="A0A8J2Z6R9"/>
<sequence>MFTSSDNFLHHKDYYHSYKNKNSSFEYVLSESSNSRCVSINEINQLCTHHFGDQAHLAKQKLLSGESVLILGKGYLRLQPIEQDAVLF</sequence>
<keyword evidence="2" id="KW-1185">Reference proteome</keyword>
<evidence type="ECO:0000313" key="2">
    <source>
        <dbReference type="Proteomes" id="UP000636949"/>
    </source>
</evidence>
<accession>A0A8J2Z6R9</accession>
<comment type="caution">
    <text evidence="1">The sequence shown here is derived from an EMBL/GenBank/DDBJ whole genome shotgun (WGS) entry which is preliminary data.</text>
</comment>
<evidence type="ECO:0000313" key="1">
    <source>
        <dbReference type="EMBL" id="GGG06275.1"/>
    </source>
</evidence>